<evidence type="ECO:0000256" key="1">
    <source>
        <dbReference type="SAM" id="Phobius"/>
    </source>
</evidence>
<keyword evidence="1" id="KW-0472">Membrane</keyword>
<keyword evidence="1" id="KW-1133">Transmembrane helix</keyword>
<organism evidence="2 3">
    <name type="scientific">Henosepilachna vigintioctopunctata</name>
    <dbReference type="NCBI Taxonomy" id="420089"/>
    <lineage>
        <taxon>Eukaryota</taxon>
        <taxon>Metazoa</taxon>
        <taxon>Ecdysozoa</taxon>
        <taxon>Arthropoda</taxon>
        <taxon>Hexapoda</taxon>
        <taxon>Insecta</taxon>
        <taxon>Pterygota</taxon>
        <taxon>Neoptera</taxon>
        <taxon>Endopterygota</taxon>
        <taxon>Coleoptera</taxon>
        <taxon>Polyphaga</taxon>
        <taxon>Cucujiformia</taxon>
        <taxon>Coccinelloidea</taxon>
        <taxon>Coccinellidae</taxon>
        <taxon>Epilachninae</taxon>
        <taxon>Epilachnini</taxon>
        <taxon>Henosepilachna</taxon>
    </lineage>
</organism>
<comment type="caution">
    <text evidence="2">The sequence shown here is derived from an EMBL/GenBank/DDBJ whole genome shotgun (WGS) entry which is preliminary data.</text>
</comment>
<sequence>MLTKVFATRLFLKKIGISQSPALVDGDGLAMPAFRYHFKSLNVLLRSFVPEPYVIDCRYSIQGIRFHQNTLCPEFSCVICFGGSFIMVVHGLHLNGTSMFWLS</sequence>
<name>A0AAW1TT82_9CUCU</name>
<evidence type="ECO:0000313" key="2">
    <source>
        <dbReference type="EMBL" id="KAK9870995.1"/>
    </source>
</evidence>
<evidence type="ECO:0000313" key="3">
    <source>
        <dbReference type="Proteomes" id="UP001431783"/>
    </source>
</evidence>
<feature type="transmembrane region" description="Helical" evidence="1">
    <location>
        <begin position="75"/>
        <end position="94"/>
    </location>
</feature>
<accession>A0AAW1TT82</accession>
<gene>
    <name evidence="2" type="ORF">WA026_009956</name>
</gene>
<keyword evidence="3" id="KW-1185">Reference proteome</keyword>
<protein>
    <submittedName>
        <fullName evidence="2">Uncharacterized protein</fullName>
    </submittedName>
</protein>
<reference evidence="2 3" key="1">
    <citation type="submission" date="2023-03" db="EMBL/GenBank/DDBJ databases">
        <title>Genome insight into feeding habits of ladybird beetles.</title>
        <authorList>
            <person name="Li H.-S."/>
            <person name="Huang Y.-H."/>
            <person name="Pang H."/>
        </authorList>
    </citation>
    <scope>NUCLEOTIDE SEQUENCE [LARGE SCALE GENOMIC DNA]</scope>
    <source>
        <strain evidence="2">SYSU_2023b</strain>
        <tissue evidence="2">Whole body</tissue>
    </source>
</reference>
<dbReference type="AlphaFoldDB" id="A0AAW1TT82"/>
<dbReference type="Proteomes" id="UP001431783">
    <property type="component" value="Unassembled WGS sequence"/>
</dbReference>
<keyword evidence="1" id="KW-0812">Transmembrane</keyword>
<dbReference type="EMBL" id="JARQZJ010000004">
    <property type="protein sequence ID" value="KAK9870995.1"/>
    <property type="molecule type" value="Genomic_DNA"/>
</dbReference>
<proteinExistence type="predicted"/>